<dbReference type="InterPro" id="IPR002109">
    <property type="entry name" value="Glutaredoxin"/>
</dbReference>
<dbReference type="InterPro" id="IPR036249">
    <property type="entry name" value="Thioredoxin-like_sf"/>
</dbReference>
<evidence type="ECO:0000313" key="2">
    <source>
        <dbReference type="EMBL" id="KAJ1615272.1"/>
    </source>
</evidence>
<keyword evidence="3" id="KW-1185">Reference proteome</keyword>
<evidence type="ECO:0000313" key="3">
    <source>
        <dbReference type="Proteomes" id="UP001071777"/>
    </source>
</evidence>
<accession>A0ABQ8PC63</accession>
<name>A0ABQ8PC63_9CRYT</name>
<dbReference type="PANTHER" id="PTHR45694">
    <property type="entry name" value="GLUTAREDOXIN 2"/>
    <property type="match status" value="1"/>
</dbReference>
<dbReference type="EMBL" id="JAPCXB010000008">
    <property type="protein sequence ID" value="KAJ1615272.1"/>
    <property type="molecule type" value="Genomic_DNA"/>
</dbReference>
<dbReference type="Proteomes" id="UP001071777">
    <property type="component" value="Unassembled WGS sequence"/>
</dbReference>
<dbReference type="Pfam" id="PF00462">
    <property type="entry name" value="Glutaredoxin"/>
    <property type="match status" value="1"/>
</dbReference>
<sequence>MSSAKQLVESFINSGKICLISKSYCTYCTKAIDSLKNAGYSPLVLQIDNRPDAEEIQDYCKELTGGRTVPRVFVNGKFVGGCDDTLRLLKDGSFENIFGGV</sequence>
<dbReference type="CDD" id="cd03419">
    <property type="entry name" value="GRX_GRXh_1_2_like"/>
    <property type="match status" value="1"/>
</dbReference>
<reference evidence="2" key="1">
    <citation type="submission" date="2022-10" db="EMBL/GenBank/DDBJ databases">
        <title>Adaptive evolution leads to modifications in subtelomeric GC content in a zoonotic Cryptosporidium species.</title>
        <authorList>
            <person name="Li J."/>
            <person name="Feng Y."/>
            <person name="Xiao L."/>
        </authorList>
    </citation>
    <scope>NUCLEOTIDE SEQUENCE</scope>
    <source>
        <strain evidence="2">25894</strain>
    </source>
</reference>
<feature type="domain" description="Glutaredoxin" evidence="1">
    <location>
        <begin position="19"/>
        <end position="79"/>
    </location>
</feature>
<proteinExistence type="predicted"/>
<comment type="caution">
    <text evidence="2">The sequence shown here is derived from an EMBL/GenBank/DDBJ whole genome shotgun (WGS) entry which is preliminary data.</text>
</comment>
<dbReference type="PRINTS" id="PR00160">
    <property type="entry name" value="GLUTAREDOXIN"/>
</dbReference>
<dbReference type="PROSITE" id="PS51354">
    <property type="entry name" value="GLUTAREDOXIN_2"/>
    <property type="match status" value="1"/>
</dbReference>
<dbReference type="PANTHER" id="PTHR45694:SF18">
    <property type="entry name" value="GLUTAREDOXIN-1-RELATED"/>
    <property type="match status" value="1"/>
</dbReference>
<dbReference type="SUPFAM" id="SSF52833">
    <property type="entry name" value="Thioredoxin-like"/>
    <property type="match status" value="1"/>
</dbReference>
<gene>
    <name evidence="2" type="ORF">OJ252_292</name>
</gene>
<organism evidence="2 3">
    <name type="scientific">Cryptosporidium canis</name>
    <dbReference type="NCBI Taxonomy" id="195482"/>
    <lineage>
        <taxon>Eukaryota</taxon>
        <taxon>Sar</taxon>
        <taxon>Alveolata</taxon>
        <taxon>Apicomplexa</taxon>
        <taxon>Conoidasida</taxon>
        <taxon>Coccidia</taxon>
        <taxon>Eucoccidiorida</taxon>
        <taxon>Eimeriorina</taxon>
        <taxon>Cryptosporidiidae</taxon>
        <taxon>Cryptosporidium</taxon>
    </lineage>
</organism>
<evidence type="ECO:0000259" key="1">
    <source>
        <dbReference type="Pfam" id="PF00462"/>
    </source>
</evidence>
<protein>
    <submittedName>
        <fullName evidence="2">Glutaredoxin related protein</fullName>
    </submittedName>
</protein>
<dbReference type="Gene3D" id="3.40.30.10">
    <property type="entry name" value="Glutaredoxin"/>
    <property type="match status" value="1"/>
</dbReference>
<dbReference type="InterPro" id="IPR014025">
    <property type="entry name" value="Glutaredoxin_subgr"/>
</dbReference>